<dbReference type="Gene3D" id="3.40.190.10">
    <property type="entry name" value="Periplasmic binding protein-like II"/>
    <property type="match status" value="1"/>
</dbReference>
<comment type="similarity">
    <text evidence="1">Belongs to the UPF0065 (bug) family.</text>
</comment>
<reference evidence="2 3" key="1">
    <citation type="submission" date="2019-04" db="EMBL/GenBank/DDBJ databases">
        <title>Phreatobacter aquaticus sp. nov.</title>
        <authorList>
            <person name="Choi A."/>
        </authorList>
    </citation>
    <scope>NUCLEOTIDE SEQUENCE [LARGE SCALE GENOMIC DNA]</scope>
    <source>
        <strain evidence="2 3">KCTC 52518</strain>
    </source>
</reference>
<dbReference type="Gene3D" id="3.40.190.150">
    <property type="entry name" value="Bordetella uptake gene, domain 1"/>
    <property type="match status" value="1"/>
</dbReference>
<sequence length="340" mass="35949">MGDIILGGTSMTTRRTVLSLMGSALAAPVFLRDALAQRQTWAPTRPIRLIVAYPAGGPTDGIARIVAQDIAGPLGQAVVVENVGGASGAIGTRQVARGEPDGHLITFGNNQTHGNNMFLMREPGYDAVKDFAPLAGAGAFEHIFVVKNDLPVKTIPELIALAKSKPGELNYGSTGIGSGSHLSTELFMVRTGIQMTHVPYRGAAPLVQDVVGGRIDVANSTMASVFTQIQGGLLRGIAIGSPKRNAQLPDVPTLREQGVTNADAESWTGFFAPAATPHPAIYRLSKEILASLAKPSVVEAITKLGFTISVRDPEAFKPYHEQEMRTWAEVIKAANIKPEG</sequence>
<dbReference type="AlphaFoldDB" id="A0A4D7AQA0"/>
<dbReference type="Proteomes" id="UP000298781">
    <property type="component" value="Chromosome"/>
</dbReference>
<dbReference type="InterPro" id="IPR042100">
    <property type="entry name" value="Bug_dom1"/>
</dbReference>
<name>A0A4D7AQA0_9HYPH</name>
<dbReference type="OrthoDB" id="7250553at2"/>
<dbReference type="Pfam" id="PF03401">
    <property type="entry name" value="TctC"/>
    <property type="match status" value="1"/>
</dbReference>
<evidence type="ECO:0000313" key="3">
    <source>
        <dbReference type="Proteomes" id="UP000298781"/>
    </source>
</evidence>
<proteinExistence type="inferred from homology"/>
<keyword evidence="3" id="KW-1185">Reference proteome</keyword>
<dbReference type="CDD" id="cd07012">
    <property type="entry name" value="PBP2_Bug_TTT"/>
    <property type="match status" value="1"/>
</dbReference>
<dbReference type="PANTHER" id="PTHR42928">
    <property type="entry name" value="TRICARBOXYLATE-BINDING PROTEIN"/>
    <property type="match status" value="1"/>
</dbReference>
<dbReference type="SUPFAM" id="SSF53850">
    <property type="entry name" value="Periplasmic binding protein-like II"/>
    <property type="match status" value="1"/>
</dbReference>
<dbReference type="PIRSF" id="PIRSF017082">
    <property type="entry name" value="YflP"/>
    <property type="match status" value="1"/>
</dbReference>
<accession>A0A4D7AQA0</accession>
<dbReference type="EMBL" id="CP039690">
    <property type="protein sequence ID" value="QCI63424.1"/>
    <property type="molecule type" value="Genomic_DNA"/>
</dbReference>
<evidence type="ECO:0000313" key="2">
    <source>
        <dbReference type="EMBL" id="QCI63424.1"/>
    </source>
</evidence>
<dbReference type="KEGG" id="pstg:E8M01_03730"/>
<evidence type="ECO:0000256" key="1">
    <source>
        <dbReference type="ARBA" id="ARBA00006987"/>
    </source>
</evidence>
<dbReference type="InterPro" id="IPR005064">
    <property type="entry name" value="BUG"/>
</dbReference>
<gene>
    <name evidence="2" type="ORF">E8M01_03730</name>
</gene>
<organism evidence="2 3">
    <name type="scientific">Phreatobacter stygius</name>
    <dbReference type="NCBI Taxonomy" id="1940610"/>
    <lineage>
        <taxon>Bacteria</taxon>
        <taxon>Pseudomonadati</taxon>
        <taxon>Pseudomonadota</taxon>
        <taxon>Alphaproteobacteria</taxon>
        <taxon>Hyphomicrobiales</taxon>
        <taxon>Phreatobacteraceae</taxon>
        <taxon>Phreatobacter</taxon>
    </lineage>
</organism>
<protein>
    <submittedName>
        <fullName evidence="2">Tripartite tricarboxylate transporter substrate binding protein</fullName>
    </submittedName>
</protein>
<dbReference type="PANTHER" id="PTHR42928:SF5">
    <property type="entry name" value="BLR1237 PROTEIN"/>
    <property type="match status" value="1"/>
</dbReference>